<dbReference type="EMBL" id="JBHSNS010000019">
    <property type="protein sequence ID" value="MFC5731623.1"/>
    <property type="molecule type" value="Genomic_DNA"/>
</dbReference>
<dbReference type="RefSeq" id="WP_136432320.1">
    <property type="nucleotide sequence ID" value="NZ_JBHSNS010000019.1"/>
</dbReference>
<accession>A0ABW0ZN47</accession>
<feature type="domain" description="CBU-0592-like" evidence="2">
    <location>
        <begin position="25"/>
        <end position="95"/>
    </location>
</feature>
<sequence length="122" mass="12500">MTGPIPVDTPREVDVTELPAHIAIEITGWLGAALVVLAYGLTTLGWIPATSRWSAVLNIAGGTGLGVNAAANAAWPSAALNLVWLCIAAAGWARSSSRLSRPPLLPSCTAPHKGDLPPDAAM</sequence>
<dbReference type="Pfam" id="PF26604">
    <property type="entry name" value="CBU_0592"/>
    <property type="match status" value="1"/>
</dbReference>
<comment type="caution">
    <text evidence="3">The sequence shown here is derived from an EMBL/GenBank/DDBJ whole genome shotgun (WGS) entry which is preliminary data.</text>
</comment>
<dbReference type="InterPro" id="IPR058058">
    <property type="entry name" value="CBU_0592-like"/>
</dbReference>
<keyword evidence="1" id="KW-0812">Transmembrane</keyword>
<organism evidence="3 4">
    <name type="scientific">Nocardioides vastitatis</name>
    <dbReference type="NCBI Taxonomy" id="2568655"/>
    <lineage>
        <taxon>Bacteria</taxon>
        <taxon>Bacillati</taxon>
        <taxon>Actinomycetota</taxon>
        <taxon>Actinomycetes</taxon>
        <taxon>Propionibacteriales</taxon>
        <taxon>Nocardioidaceae</taxon>
        <taxon>Nocardioides</taxon>
    </lineage>
</organism>
<feature type="transmembrane region" description="Helical" evidence="1">
    <location>
        <begin position="20"/>
        <end position="41"/>
    </location>
</feature>
<feature type="transmembrane region" description="Helical" evidence="1">
    <location>
        <begin position="53"/>
        <end position="71"/>
    </location>
</feature>
<keyword evidence="1" id="KW-0472">Membrane</keyword>
<evidence type="ECO:0000256" key="1">
    <source>
        <dbReference type="SAM" id="Phobius"/>
    </source>
</evidence>
<keyword evidence="4" id="KW-1185">Reference proteome</keyword>
<evidence type="ECO:0000259" key="2">
    <source>
        <dbReference type="Pfam" id="PF26604"/>
    </source>
</evidence>
<dbReference type="Proteomes" id="UP001596072">
    <property type="component" value="Unassembled WGS sequence"/>
</dbReference>
<keyword evidence="1" id="KW-1133">Transmembrane helix</keyword>
<proteinExistence type="predicted"/>
<dbReference type="NCBIfam" id="NF047864">
    <property type="entry name" value="CBU_0592_membra"/>
    <property type="match status" value="1"/>
</dbReference>
<name>A0ABW0ZN47_9ACTN</name>
<evidence type="ECO:0000313" key="4">
    <source>
        <dbReference type="Proteomes" id="UP001596072"/>
    </source>
</evidence>
<protein>
    <recommendedName>
        <fullName evidence="2">CBU-0592-like domain-containing protein</fullName>
    </recommendedName>
</protein>
<reference evidence="4" key="1">
    <citation type="journal article" date="2019" name="Int. J. Syst. Evol. Microbiol.">
        <title>The Global Catalogue of Microorganisms (GCM) 10K type strain sequencing project: providing services to taxonomists for standard genome sequencing and annotation.</title>
        <authorList>
            <consortium name="The Broad Institute Genomics Platform"/>
            <consortium name="The Broad Institute Genome Sequencing Center for Infectious Disease"/>
            <person name="Wu L."/>
            <person name="Ma J."/>
        </authorList>
    </citation>
    <scope>NUCLEOTIDE SEQUENCE [LARGE SCALE GENOMIC DNA]</scope>
    <source>
        <strain evidence="4">YIM 94188</strain>
    </source>
</reference>
<evidence type="ECO:0000313" key="3">
    <source>
        <dbReference type="EMBL" id="MFC5731623.1"/>
    </source>
</evidence>
<gene>
    <name evidence="3" type="ORF">ACFPQB_22115</name>
</gene>